<dbReference type="Gene3D" id="3.30.2080.10">
    <property type="entry name" value="GH92 mannosidase domain"/>
    <property type="match status" value="1"/>
</dbReference>
<dbReference type="RefSeq" id="WP_041499258.1">
    <property type="nucleotide sequence ID" value="NZ_BJDV01000008.1"/>
</dbReference>
<protein>
    <recommendedName>
        <fullName evidence="5">Alpha-mannosidase</fullName>
    </recommendedName>
</protein>
<dbReference type="EMBL" id="CP012559">
    <property type="protein sequence ID" value="ALB28524.1"/>
    <property type="molecule type" value="Genomic_DNA"/>
</dbReference>
<dbReference type="GO" id="GO:0000224">
    <property type="term" value="F:peptide-N4-(N-acetyl-beta-glucosaminyl)asparagine amidase activity"/>
    <property type="evidence" value="ECO:0007669"/>
    <property type="project" value="TreeGrafter"/>
</dbReference>
<dbReference type="Pfam" id="PF17678">
    <property type="entry name" value="Glyco_hydro_92N"/>
    <property type="match status" value="1"/>
</dbReference>
<name>A0A0K2LB56_9LACO</name>
<dbReference type="OrthoDB" id="9804511at2"/>
<feature type="domain" description="Glycosyl hydrolase family 92 N-terminal" evidence="2">
    <location>
        <begin position="6"/>
        <end position="221"/>
    </location>
</feature>
<dbReference type="PANTHER" id="PTHR12143">
    <property type="entry name" value="PEPTIDE N-GLYCANASE PNGASE -RELATED"/>
    <property type="match status" value="1"/>
</dbReference>
<organism evidence="3 4">
    <name type="scientific">Companilactobacillus heilongjiangensis</name>
    <dbReference type="NCBI Taxonomy" id="1074467"/>
    <lineage>
        <taxon>Bacteria</taxon>
        <taxon>Bacillati</taxon>
        <taxon>Bacillota</taxon>
        <taxon>Bacilli</taxon>
        <taxon>Lactobacillales</taxon>
        <taxon>Lactobacillaceae</taxon>
        <taxon>Companilactobacillus</taxon>
    </lineage>
</organism>
<dbReference type="NCBIfam" id="TIGR01180">
    <property type="entry name" value="aman2_put"/>
    <property type="match status" value="1"/>
</dbReference>
<dbReference type="GO" id="GO:0030246">
    <property type="term" value="F:carbohydrate binding"/>
    <property type="evidence" value="ECO:0007669"/>
    <property type="project" value="InterPro"/>
</dbReference>
<dbReference type="GO" id="GO:0005829">
    <property type="term" value="C:cytosol"/>
    <property type="evidence" value="ECO:0007669"/>
    <property type="project" value="TreeGrafter"/>
</dbReference>
<dbReference type="InterPro" id="IPR012939">
    <property type="entry name" value="Glyco_hydro_92"/>
</dbReference>
<dbReference type="InterPro" id="IPR008928">
    <property type="entry name" value="6-hairpin_glycosidase_sf"/>
</dbReference>
<evidence type="ECO:0000313" key="4">
    <source>
        <dbReference type="Proteomes" id="UP000061546"/>
    </source>
</evidence>
<reference evidence="3 4" key="1">
    <citation type="submission" date="2015-08" db="EMBL/GenBank/DDBJ databases">
        <title>Genomic sequence of Lactobacillus heilongjiangensis DSM 28069, isolated from Chinese traditional pickle.</title>
        <authorList>
            <person name="Jiang X."/>
            <person name="Zheng B."/>
            <person name="Cheng H."/>
        </authorList>
    </citation>
    <scope>NUCLEOTIDE SEQUENCE [LARGE SCALE GENOMIC DNA]</scope>
    <source>
        <strain evidence="3 4">DSM 28069</strain>
    </source>
</reference>
<dbReference type="KEGG" id="lhi:JP39_03640"/>
<dbReference type="Pfam" id="PF07971">
    <property type="entry name" value="Glyco_hydro_92"/>
    <property type="match status" value="1"/>
</dbReference>
<evidence type="ECO:0000259" key="1">
    <source>
        <dbReference type="Pfam" id="PF07971"/>
    </source>
</evidence>
<dbReference type="PANTHER" id="PTHR12143:SF43">
    <property type="entry name" value="PUTATIVE-RELATED"/>
    <property type="match status" value="1"/>
</dbReference>
<evidence type="ECO:0000313" key="3">
    <source>
        <dbReference type="EMBL" id="ALB28524.1"/>
    </source>
</evidence>
<dbReference type="InterPro" id="IPR005887">
    <property type="entry name" value="GH92_a_mannosidase_put"/>
</dbReference>
<sequence>MQVSQIDTRQGTNNTADFSHGNTLPYTGVPFGMNYFVPQTTFEDTSWYFSPTSHQFAGIKITHQPSPWIGDFSAFTLTGATGRIDISSKSFDQVGSYRPDEAIFNPHQISIYDQRYEVRTQVAPTEYGAIFKYSFDRSEPKVIVHIPKKGQFKLNANQDELDLLVQNFDAHFNDDFKFYAKLKFDKKIQSTVTLHQTNPDYDWMILSFEDTDEINVRLATSFISFEQADVALTRLNNSTFENVKQLAQDGWQHYLDLVDVTDRNRTKVSTFYHCLYRVFLFPQKCYEIDENNDPIHYDLYNNQVKPGYLYMNNGFWDTSKSVYPLFSLLAKDEYHQMLLGFYNSFLESGYLPKWLAPEERGMMPGTLIDAVIADASVKGILTPDEMQQFLDAMLKGANVESSDERLGRVGMGDFNSYGYLPFDKYKESVNQTLDYTFSDFCISQVAKLVGNDELAAKYEKSALNYQNIFDPETGLMRPKDSEGEFKPDFDSISWGDDYTEGSSWQNSFAVYHDVNGLKELYSEDLTFEQTLIKLANQKPSFNVGGYGFQIHEMTEMSAIDFGQIAISNQPSFHLPYLFAYTDHPEYTQLLVKQLSNQFNDSIDGYPGDEDNGSMSAWYVFACLGFYPVCPGTDEYVFGISQFDKIVLNLQDNKKFTIRSKRNYPQNQFVESRLLNGKKLSQRFIKQDQLTSGGELVSNLCLLPADANNEELPFSLSNN</sequence>
<keyword evidence="4" id="KW-1185">Reference proteome</keyword>
<dbReference type="Gene3D" id="1.20.1050.60">
    <property type="entry name" value="alpha-1,2-mannosidase"/>
    <property type="match status" value="1"/>
</dbReference>
<dbReference type="InterPro" id="IPR050883">
    <property type="entry name" value="PNGase"/>
</dbReference>
<accession>A0A0K2LB56</accession>
<gene>
    <name evidence="3" type="ORF">JP39_03640</name>
</gene>
<dbReference type="Proteomes" id="UP000061546">
    <property type="component" value="Chromosome"/>
</dbReference>
<dbReference type="Gene3D" id="2.70.98.10">
    <property type="match status" value="1"/>
</dbReference>
<dbReference type="GO" id="GO:0006516">
    <property type="term" value="P:glycoprotein catabolic process"/>
    <property type="evidence" value="ECO:0007669"/>
    <property type="project" value="TreeGrafter"/>
</dbReference>
<dbReference type="AlphaFoldDB" id="A0A0K2LB56"/>
<proteinExistence type="predicted"/>
<dbReference type="Gene3D" id="1.20.1610.10">
    <property type="entry name" value="alpha-1,2-mannosidases domains"/>
    <property type="match status" value="1"/>
</dbReference>
<dbReference type="InterPro" id="IPR014718">
    <property type="entry name" value="GH-type_carb-bd"/>
</dbReference>
<dbReference type="SUPFAM" id="SSF48208">
    <property type="entry name" value="Six-hairpin glycosidases"/>
    <property type="match status" value="1"/>
</dbReference>
<dbReference type="InterPro" id="IPR041371">
    <property type="entry name" value="GH92_N"/>
</dbReference>
<evidence type="ECO:0008006" key="5">
    <source>
        <dbReference type="Google" id="ProtNLM"/>
    </source>
</evidence>
<dbReference type="STRING" id="1074467.JP39_03640"/>
<dbReference type="GO" id="GO:0005975">
    <property type="term" value="P:carbohydrate metabolic process"/>
    <property type="evidence" value="ECO:0007669"/>
    <property type="project" value="InterPro"/>
</dbReference>
<evidence type="ECO:0000259" key="2">
    <source>
        <dbReference type="Pfam" id="PF17678"/>
    </source>
</evidence>
<feature type="domain" description="Glycosyl hydrolase family 92" evidence="1">
    <location>
        <begin position="236"/>
        <end position="698"/>
    </location>
</feature>